<keyword evidence="3" id="KW-1185">Reference proteome</keyword>
<dbReference type="InParanoid" id="A0A067RS33"/>
<dbReference type="EMBL" id="KK852457">
    <property type="protein sequence ID" value="KDR23600.1"/>
    <property type="molecule type" value="Genomic_DNA"/>
</dbReference>
<protein>
    <submittedName>
        <fullName evidence="2">Uncharacterized protein</fullName>
    </submittedName>
</protein>
<proteinExistence type="predicted"/>
<evidence type="ECO:0000313" key="3">
    <source>
        <dbReference type="Proteomes" id="UP000027135"/>
    </source>
</evidence>
<gene>
    <name evidence="2" type="ORF">L798_14493</name>
</gene>
<sequence>MARSRKEAALTTSLEEVGPITEELLPQQDETRSNLIPRRESLAELHELSKHADLPTGTGNNELRFTRPGLDNFQRPEMNSDPLRKLWKLTVQGRLLAEFINWLQSLACQ</sequence>
<reference evidence="2 3" key="1">
    <citation type="journal article" date="2014" name="Nat. Commun.">
        <title>Molecular traces of alternative social organization in a termite genome.</title>
        <authorList>
            <person name="Terrapon N."/>
            <person name="Li C."/>
            <person name="Robertson H.M."/>
            <person name="Ji L."/>
            <person name="Meng X."/>
            <person name="Booth W."/>
            <person name="Chen Z."/>
            <person name="Childers C.P."/>
            <person name="Glastad K.M."/>
            <person name="Gokhale K."/>
            <person name="Gowin J."/>
            <person name="Gronenberg W."/>
            <person name="Hermansen R.A."/>
            <person name="Hu H."/>
            <person name="Hunt B.G."/>
            <person name="Huylmans A.K."/>
            <person name="Khalil S.M."/>
            <person name="Mitchell R.D."/>
            <person name="Munoz-Torres M.C."/>
            <person name="Mustard J.A."/>
            <person name="Pan H."/>
            <person name="Reese J.T."/>
            <person name="Scharf M.E."/>
            <person name="Sun F."/>
            <person name="Vogel H."/>
            <person name="Xiao J."/>
            <person name="Yang W."/>
            <person name="Yang Z."/>
            <person name="Yang Z."/>
            <person name="Zhou J."/>
            <person name="Zhu J."/>
            <person name="Brent C.S."/>
            <person name="Elsik C.G."/>
            <person name="Goodisman M.A."/>
            <person name="Liberles D.A."/>
            <person name="Roe R.M."/>
            <person name="Vargo E.L."/>
            <person name="Vilcinskas A."/>
            <person name="Wang J."/>
            <person name="Bornberg-Bauer E."/>
            <person name="Korb J."/>
            <person name="Zhang G."/>
            <person name="Liebig J."/>
        </authorList>
    </citation>
    <scope>NUCLEOTIDE SEQUENCE [LARGE SCALE GENOMIC DNA]</scope>
    <source>
        <tissue evidence="2">Whole organism</tissue>
    </source>
</reference>
<feature type="region of interest" description="Disordered" evidence="1">
    <location>
        <begin position="49"/>
        <end position="77"/>
    </location>
</feature>
<dbReference type="AlphaFoldDB" id="A0A067RS33"/>
<evidence type="ECO:0000313" key="2">
    <source>
        <dbReference type="EMBL" id="KDR23600.1"/>
    </source>
</evidence>
<dbReference type="Proteomes" id="UP000027135">
    <property type="component" value="Unassembled WGS sequence"/>
</dbReference>
<accession>A0A067RS33</accession>
<name>A0A067RS33_ZOONE</name>
<organism evidence="2 3">
    <name type="scientific">Zootermopsis nevadensis</name>
    <name type="common">Dampwood termite</name>
    <dbReference type="NCBI Taxonomy" id="136037"/>
    <lineage>
        <taxon>Eukaryota</taxon>
        <taxon>Metazoa</taxon>
        <taxon>Ecdysozoa</taxon>
        <taxon>Arthropoda</taxon>
        <taxon>Hexapoda</taxon>
        <taxon>Insecta</taxon>
        <taxon>Pterygota</taxon>
        <taxon>Neoptera</taxon>
        <taxon>Polyneoptera</taxon>
        <taxon>Dictyoptera</taxon>
        <taxon>Blattodea</taxon>
        <taxon>Blattoidea</taxon>
        <taxon>Termitoidae</taxon>
        <taxon>Termopsidae</taxon>
        <taxon>Zootermopsis</taxon>
    </lineage>
</organism>
<evidence type="ECO:0000256" key="1">
    <source>
        <dbReference type="SAM" id="MobiDB-lite"/>
    </source>
</evidence>